<evidence type="ECO:0000256" key="2">
    <source>
        <dbReference type="SAM" id="Phobius"/>
    </source>
</evidence>
<dbReference type="AlphaFoldDB" id="A0A7C9LGH6"/>
<dbReference type="RefSeq" id="WP_156641316.1">
    <property type="nucleotide sequence ID" value="NZ_WOXT01000002.1"/>
</dbReference>
<organism evidence="3 4">
    <name type="scientific">Noviluteimonas gilva</name>
    <dbReference type="NCBI Taxonomy" id="2682097"/>
    <lineage>
        <taxon>Bacteria</taxon>
        <taxon>Pseudomonadati</taxon>
        <taxon>Pseudomonadota</taxon>
        <taxon>Gammaproteobacteria</taxon>
        <taxon>Lysobacterales</taxon>
        <taxon>Lysobacteraceae</taxon>
        <taxon>Noviluteimonas</taxon>
    </lineage>
</organism>
<comment type="caution">
    <text evidence="3">The sequence shown here is derived from an EMBL/GenBank/DDBJ whole genome shotgun (WGS) entry which is preliminary data.</text>
</comment>
<feature type="region of interest" description="Disordered" evidence="1">
    <location>
        <begin position="166"/>
        <end position="185"/>
    </location>
</feature>
<protein>
    <submittedName>
        <fullName evidence="3">Uncharacterized protein</fullName>
    </submittedName>
</protein>
<keyword evidence="2" id="KW-1133">Transmembrane helix</keyword>
<evidence type="ECO:0000256" key="1">
    <source>
        <dbReference type="SAM" id="MobiDB-lite"/>
    </source>
</evidence>
<name>A0A7C9LGH6_9GAMM</name>
<evidence type="ECO:0000313" key="4">
    <source>
        <dbReference type="Proteomes" id="UP000479692"/>
    </source>
</evidence>
<dbReference type="Proteomes" id="UP000479692">
    <property type="component" value="Unassembled WGS sequence"/>
</dbReference>
<gene>
    <name evidence="3" type="ORF">GN331_07135</name>
</gene>
<accession>A0A7C9LGH6</accession>
<keyword evidence="2" id="KW-0472">Membrane</keyword>
<keyword evidence="2" id="KW-0812">Transmembrane</keyword>
<dbReference type="EMBL" id="WOXT01000002">
    <property type="protein sequence ID" value="MUV13981.1"/>
    <property type="molecule type" value="Genomic_DNA"/>
</dbReference>
<reference evidence="3 4" key="1">
    <citation type="submission" date="2019-12" db="EMBL/GenBank/DDBJ databases">
        <authorList>
            <person name="Xu J."/>
        </authorList>
    </citation>
    <scope>NUCLEOTIDE SEQUENCE [LARGE SCALE GENOMIC DNA]</scope>
    <source>
        <strain evidence="3 4">HX-5-24</strain>
    </source>
</reference>
<keyword evidence="4" id="KW-1185">Reference proteome</keyword>
<sequence length="185" mass="20379">MSDSVPRTGFDWDRVTALSALIVSFVAVGVAAYTAQLQRQQVRAQVWPRLVFYNAGSLAEFHVANKGNGPAIVRSVRVLVDGKPATNWNQVYRQLGLPADADLPYSTVNGAVLAPGDDFMYHRPLDKAQFAVLRDLGQKRWSLQACYCSALDECWIAQAHPRTAADVSREVSSCPTPDPAREFEN</sequence>
<feature type="transmembrane region" description="Helical" evidence="2">
    <location>
        <begin position="15"/>
        <end position="35"/>
    </location>
</feature>
<proteinExistence type="predicted"/>
<evidence type="ECO:0000313" key="3">
    <source>
        <dbReference type="EMBL" id="MUV13981.1"/>
    </source>
</evidence>